<organism evidence="1 2">
    <name type="scientific">Sinosporangium album</name>
    <dbReference type="NCBI Taxonomy" id="504805"/>
    <lineage>
        <taxon>Bacteria</taxon>
        <taxon>Bacillati</taxon>
        <taxon>Actinomycetota</taxon>
        <taxon>Actinomycetes</taxon>
        <taxon>Streptosporangiales</taxon>
        <taxon>Streptosporangiaceae</taxon>
        <taxon>Sinosporangium</taxon>
    </lineage>
</organism>
<evidence type="ECO:0000313" key="2">
    <source>
        <dbReference type="Proteomes" id="UP000198923"/>
    </source>
</evidence>
<keyword evidence="2" id="KW-1185">Reference proteome</keyword>
<reference evidence="1 2" key="1">
    <citation type="submission" date="2016-10" db="EMBL/GenBank/DDBJ databases">
        <authorList>
            <person name="de Groot N.N."/>
        </authorList>
    </citation>
    <scope>NUCLEOTIDE SEQUENCE [LARGE SCALE GENOMIC DNA]</scope>
    <source>
        <strain evidence="1 2">CPCC 201354</strain>
    </source>
</reference>
<dbReference type="OrthoDB" id="9850178at2"/>
<name>A0A1G8ED28_9ACTN</name>
<accession>A0A1G8ED28</accession>
<dbReference type="AlphaFoldDB" id="A0A1G8ED28"/>
<sequence>MTTTKTDIPGVHEYVAAATLPVTDRQARQIAVTRRSFMVAEKTWCIAHEVYCEWCRLGWEETTGIPCPGRHSEHLIGGNGPKVRAKRKQPALGTTAAEIAYRQRTTLGNLYG</sequence>
<proteinExistence type="predicted"/>
<dbReference type="EMBL" id="FNCN01000020">
    <property type="protein sequence ID" value="SDH67803.1"/>
    <property type="molecule type" value="Genomic_DNA"/>
</dbReference>
<protein>
    <submittedName>
        <fullName evidence="1">Uncharacterized protein</fullName>
    </submittedName>
</protein>
<dbReference type="Proteomes" id="UP000198923">
    <property type="component" value="Unassembled WGS sequence"/>
</dbReference>
<dbReference type="RefSeq" id="WP_093172175.1">
    <property type="nucleotide sequence ID" value="NZ_FNCN01000020.1"/>
</dbReference>
<dbReference type="STRING" id="504805.SAMN05421505_12046"/>
<gene>
    <name evidence="1" type="ORF">SAMN05421505_12046</name>
</gene>
<evidence type="ECO:0000313" key="1">
    <source>
        <dbReference type="EMBL" id="SDH67803.1"/>
    </source>
</evidence>